<evidence type="ECO:0000256" key="5">
    <source>
        <dbReference type="SAM" id="MobiDB-lite"/>
    </source>
</evidence>
<dbReference type="RefSeq" id="WP_150074761.1">
    <property type="nucleotide sequence ID" value="NZ_VWOX01000002.1"/>
</dbReference>
<gene>
    <name evidence="8" type="ORF">FYK55_03025</name>
</gene>
<feature type="transmembrane region" description="Helical" evidence="6">
    <location>
        <begin position="173"/>
        <end position="194"/>
    </location>
</feature>
<feature type="transmembrane region" description="Helical" evidence="6">
    <location>
        <begin position="114"/>
        <end position="132"/>
    </location>
</feature>
<feature type="transmembrane region" description="Helical" evidence="6">
    <location>
        <begin position="353"/>
        <end position="374"/>
    </location>
</feature>
<keyword evidence="2 6" id="KW-0812">Transmembrane</keyword>
<evidence type="ECO:0000256" key="1">
    <source>
        <dbReference type="ARBA" id="ARBA00004141"/>
    </source>
</evidence>
<name>A0A5M6DI09_9BACT</name>
<dbReference type="Proteomes" id="UP000324479">
    <property type="component" value="Unassembled WGS sequence"/>
</dbReference>
<dbReference type="AlphaFoldDB" id="A0A5M6DI09"/>
<comment type="subcellular location">
    <subcellularLocation>
        <location evidence="1">Membrane</location>
        <topology evidence="1">Multi-pass membrane protein</topology>
    </subcellularLocation>
</comment>
<organism evidence="8 9">
    <name type="scientific">Roseiconus nitratireducens</name>
    <dbReference type="NCBI Taxonomy" id="2605748"/>
    <lineage>
        <taxon>Bacteria</taxon>
        <taxon>Pseudomonadati</taxon>
        <taxon>Planctomycetota</taxon>
        <taxon>Planctomycetia</taxon>
        <taxon>Pirellulales</taxon>
        <taxon>Pirellulaceae</taxon>
        <taxon>Roseiconus</taxon>
    </lineage>
</organism>
<feature type="transmembrane region" description="Helical" evidence="6">
    <location>
        <begin position="138"/>
        <end position="161"/>
    </location>
</feature>
<dbReference type="InterPro" id="IPR036259">
    <property type="entry name" value="MFS_trans_sf"/>
</dbReference>
<evidence type="ECO:0000256" key="4">
    <source>
        <dbReference type="ARBA" id="ARBA00023136"/>
    </source>
</evidence>
<evidence type="ECO:0000313" key="8">
    <source>
        <dbReference type="EMBL" id="KAA5545902.1"/>
    </source>
</evidence>
<feature type="transmembrane region" description="Helical" evidence="6">
    <location>
        <begin position="257"/>
        <end position="278"/>
    </location>
</feature>
<reference evidence="8 9" key="1">
    <citation type="submission" date="2019-08" db="EMBL/GenBank/DDBJ databases">
        <authorList>
            <person name="Dhanesh K."/>
            <person name="Kumar G."/>
            <person name="Sasikala C."/>
            <person name="Venkata Ramana C."/>
        </authorList>
    </citation>
    <scope>NUCLEOTIDE SEQUENCE [LARGE SCALE GENOMIC DNA]</scope>
    <source>
        <strain evidence="8 9">JC645</strain>
    </source>
</reference>
<comment type="caution">
    <text evidence="8">The sequence shown here is derived from an EMBL/GenBank/DDBJ whole genome shotgun (WGS) entry which is preliminary data.</text>
</comment>
<dbReference type="SUPFAM" id="SSF103473">
    <property type="entry name" value="MFS general substrate transporter"/>
    <property type="match status" value="1"/>
</dbReference>
<dbReference type="InterPro" id="IPR005828">
    <property type="entry name" value="MFS_sugar_transport-like"/>
</dbReference>
<evidence type="ECO:0000256" key="2">
    <source>
        <dbReference type="ARBA" id="ARBA00022692"/>
    </source>
</evidence>
<evidence type="ECO:0000313" key="9">
    <source>
        <dbReference type="Proteomes" id="UP000324479"/>
    </source>
</evidence>
<dbReference type="PROSITE" id="PS50850">
    <property type="entry name" value="MFS"/>
    <property type="match status" value="1"/>
</dbReference>
<feature type="transmembrane region" description="Helical" evidence="6">
    <location>
        <begin position="41"/>
        <end position="63"/>
    </location>
</feature>
<keyword evidence="3 6" id="KW-1133">Transmembrane helix</keyword>
<feature type="transmembrane region" description="Helical" evidence="6">
    <location>
        <begin position="418"/>
        <end position="437"/>
    </location>
</feature>
<sequence>MTVDPNDPYAPPNDAESSAPAVSNDDDSSGPWYRGVTRYQWLILVIACAGWVFDVYEGQIFNITRNDMLLQVLDGNTAAVKAWGDNFLAIFLAGGTIGGLLFGSLADRYGRRPIMIATILMYSIFSGLTFFANDIYVIGILRFLVALGIGGEWAVAASLVAEVFTRRARAQAAGIFHASSILGTWLAALSGILVGSHWRYAYLLGVLPALLIVWVRASVKEPERWQATKSKTAGARAGSFRDLLLNSRWNGLAIRGMLLAAVGLGTFWSVTVAGQDLVRELLLSLGISPEEAGTRSKFAYGIVQATGGGLGLLSFGPLAARFGRKPTFIAFQAMALLIVPIVCFLPQSYAQMLVILPVFGFLTLGMHSGYAIYFPELFPTHIRATGASFCFNGGRLLAVPVLLFSGWLKGREDVPLEYAVSGLSLLFLLGIAVILTMPETKQRDLVEE</sequence>
<dbReference type="EMBL" id="VWOX01000002">
    <property type="protein sequence ID" value="KAA5545902.1"/>
    <property type="molecule type" value="Genomic_DNA"/>
</dbReference>
<feature type="transmembrane region" description="Helical" evidence="6">
    <location>
        <begin position="386"/>
        <end position="406"/>
    </location>
</feature>
<feature type="transmembrane region" description="Helical" evidence="6">
    <location>
        <begin position="298"/>
        <end position="320"/>
    </location>
</feature>
<dbReference type="GO" id="GO:0046943">
    <property type="term" value="F:carboxylic acid transmembrane transporter activity"/>
    <property type="evidence" value="ECO:0007669"/>
    <property type="project" value="TreeGrafter"/>
</dbReference>
<feature type="transmembrane region" description="Helical" evidence="6">
    <location>
        <begin position="327"/>
        <end position="347"/>
    </location>
</feature>
<evidence type="ECO:0000259" key="7">
    <source>
        <dbReference type="PROSITE" id="PS50850"/>
    </source>
</evidence>
<keyword evidence="9" id="KW-1185">Reference proteome</keyword>
<dbReference type="PANTHER" id="PTHR23508">
    <property type="entry name" value="CARBOXYLIC ACID TRANSPORTER PROTEIN HOMOLOG"/>
    <property type="match status" value="1"/>
</dbReference>
<feature type="transmembrane region" description="Helical" evidence="6">
    <location>
        <begin position="83"/>
        <end position="102"/>
    </location>
</feature>
<proteinExistence type="predicted"/>
<dbReference type="GO" id="GO:0005886">
    <property type="term" value="C:plasma membrane"/>
    <property type="evidence" value="ECO:0007669"/>
    <property type="project" value="TreeGrafter"/>
</dbReference>
<dbReference type="Pfam" id="PF00083">
    <property type="entry name" value="Sugar_tr"/>
    <property type="match status" value="2"/>
</dbReference>
<feature type="transmembrane region" description="Helical" evidence="6">
    <location>
        <begin position="200"/>
        <end position="219"/>
    </location>
</feature>
<protein>
    <submittedName>
        <fullName evidence="8">MFS transporter</fullName>
    </submittedName>
</protein>
<feature type="region of interest" description="Disordered" evidence="5">
    <location>
        <begin position="1"/>
        <end position="28"/>
    </location>
</feature>
<dbReference type="InterPro" id="IPR020846">
    <property type="entry name" value="MFS_dom"/>
</dbReference>
<dbReference type="Gene3D" id="1.20.1250.20">
    <property type="entry name" value="MFS general substrate transporter like domains"/>
    <property type="match status" value="2"/>
</dbReference>
<feature type="domain" description="Major facilitator superfamily (MFS) profile" evidence="7">
    <location>
        <begin position="43"/>
        <end position="441"/>
    </location>
</feature>
<evidence type="ECO:0000256" key="6">
    <source>
        <dbReference type="SAM" id="Phobius"/>
    </source>
</evidence>
<accession>A0A5M6DI09</accession>
<evidence type="ECO:0000256" key="3">
    <source>
        <dbReference type="ARBA" id="ARBA00022989"/>
    </source>
</evidence>
<feature type="compositionally biased region" description="Low complexity" evidence="5">
    <location>
        <begin position="1"/>
        <end position="15"/>
    </location>
</feature>
<keyword evidence="4 6" id="KW-0472">Membrane</keyword>
<dbReference type="PANTHER" id="PTHR23508:SF10">
    <property type="entry name" value="CARBOXYLIC ACID TRANSPORTER PROTEIN HOMOLOG"/>
    <property type="match status" value="1"/>
</dbReference>